<dbReference type="Proteomes" id="UP001348641">
    <property type="component" value="Unassembled WGS sequence"/>
</dbReference>
<protein>
    <recommendedName>
        <fullName evidence="4">Guanylate cyclase domain-containing protein</fullName>
    </recommendedName>
</protein>
<evidence type="ECO:0000313" key="3">
    <source>
        <dbReference type="Proteomes" id="UP001348641"/>
    </source>
</evidence>
<evidence type="ECO:0008006" key="4">
    <source>
        <dbReference type="Google" id="ProtNLM"/>
    </source>
</evidence>
<reference evidence="2 3" key="1">
    <citation type="submission" date="2023-07" db="EMBL/GenBank/DDBJ databases">
        <authorList>
            <person name="Girao M."/>
            <person name="Carvalho M.F."/>
        </authorList>
    </citation>
    <scope>NUCLEOTIDE SEQUENCE [LARGE SCALE GENOMIC DNA]</scope>
    <source>
        <strain evidence="2 3">66/93</strain>
    </source>
</reference>
<gene>
    <name evidence="2" type="ORF">Q8A49_32785</name>
</gene>
<feature type="region of interest" description="Disordered" evidence="1">
    <location>
        <begin position="218"/>
        <end position="252"/>
    </location>
</feature>
<name>A0ABU7L153_9ACTN</name>
<sequence>MELIPPRHGTVAPLPPYRAVLAVDMEKFSATSSLNQQTIGILIPHVLELALNRSDLSHVWEGRRFPRHGGDGYVFGTDPEYLPFLISPFLENLQQVLQEFQPNLAGLDRALRMRLRVSVDVGPLPDLGEGDPMNAMGEAMISTHRLLDSEPVREELRRTDADTTLVAVIVSRRVYEDVVLGGFTSVKAPRWQPVQAAVADKGFQAEGYLFVPTPSRAQDDAAAPEKTGQAVEASAPANGAPGVGETHIGNSINTNHGQVVQAETLNGGAVFGGGASHGG</sequence>
<dbReference type="EMBL" id="JAUUCC010000165">
    <property type="protein sequence ID" value="MEE2055283.1"/>
    <property type="molecule type" value="Genomic_DNA"/>
</dbReference>
<comment type="caution">
    <text evidence="2">The sequence shown here is derived from an EMBL/GenBank/DDBJ whole genome shotgun (WGS) entry which is preliminary data.</text>
</comment>
<evidence type="ECO:0000313" key="2">
    <source>
        <dbReference type="EMBL" id="MEE2055283.1"/>
    </source>
</evidence>
<proteinExistence type="predicted"/>
<accession>A0ABU7L153</accession>
<dbReference type="RefSeq" id="WP_330162054.1">
    <property type="nucleotide sequence ID" value="NZ_BAAAJA010000025.1"/>
</dbReference>
<organism evidence="2 3">
    <name type="scientific">Nocardiopsis tropica</name>
    <dbReference type="NCBI Taxonomy" id="109330"/>
    <lineage>
        <taxon>Bacteria</taxon>
        <taxon>Bacillati</taxon>
        <taxon>Actinomycetota</taxon>
        <taxon>Actinomycetes</taxon>
        <taxon>Streptosporangiales</taxon>
        <taxon>Nocardiopsidaceae</taxon>
        <taxon>Nocardiopsis</taxon>
    </lineage>
</organism>
<evidence type="ECO:0000256" key="1">
    <source>
        <dbReference type="SAM" id="MobiDB-lite"/>
    </source>
</evidence>